<feature type="domain" description="Regulatory protein YycH" evidence="2">
    <location>
        <begin position="22"/>
        <end position="446"/>
    </location>
</feature>
<organism evidence="3 4">
    <name type="scientific">Fictibacillus macauensis ZFHKF-1</name>
    <dbReference type="NCBI Taxonomy" id="1196324"/>
    <lineage>
        <taxon>Bacteria</taxon>
        <taxon>Bacillati</taxon>
        <taxon>Bacillota</taxon>
        <taxon>Bacilli</taxon>
        <taxon>Bacillales</taxon>
        <taxon>Fictibacillaceae</taxon>
        <taxon>Fictibacillus</taxon>
    </lineage>
</organism>
<dbReference type="EMBL" id="AKKV01000023">
    <property type="protein sequence ID" value="EIT86100.1"/>
    <property type="molecule type" value="Genomic_DNA"/>
</dbReference>
<proteinExistence type="predicted"/>
<dbReference type="OrthoDB" id="2382185at2"/>
<dbReference type="InterPro" id="IPR009996">
    <property type="entry name" value="YycH"/>
</dbReference>
<dbReference type="Pfam" id="PF07435">
    <property type="entry name" value="YycH"/>
    <property type="match status" value="1"/>
</dbReference>
<keyword evidence="1" id="KW-1133">Transmembrane helix</keyword>
<dbReference type="AlphaFoldDB" id="I8UGS2"/>
<reference evidence="3 4" key="1">
    <citation type="journal article" date="2012" name="J. Bacteriol.">
        <title>Genome of Bacillus macauensis ZFHKF-1, a Long-Chain-Forming Bacterium.</title>
        <authorList>
            <person name="Cai L."/>
            <person name="Zhang T."/>
        </authorList>
    </citation>
    <scope>NUCLEOTIDE SEQUENCE [LARGE SCALE GENOMIC DNA]</scope>
    <source>
        <strain evidence="3 4">ZFHKF-1</strain>
    </source>
</reference>
<evidence type="ECO:0000313" key="4">
    <source>
        <dbReference type="Proteomes" id="UP000004080"/>
    </source>
</evidence>
<dbReference type="Proteomes" id="UP000004080">
    <property type="component" value="Unassembled WGS sequence"/>
</dbReference>
<protein>
    <recommendedName>
        <fullName evidence="2">Regulatory protein YycH domain-containing protein</fullName>
    </recommendedName>
</protein>
<dbReference type="eggNOG" id="COG4863">
    <property type="taxonomic scope" value="Bacteria"/>
</dbReference>
<dbReference type="Gene3D" id="3.10.450.310">
    <property type="match status" value="1"/>
</dbReference>
<keyword evidence="1" id="KW-0472">Membrane</keyword>
<dbReference type="Gene3D" id="3.30.310.160">
    <property type="entry name" value="YycH protein, domain 2"/>
    <property type="match status" value="1"/>
</dbReference>
<sequence length="461" mass="53567">MKWRNRFHQLKRHAKRVSRHYEVIKSVFLVVLIVLSLFLTWSLWTLKPDLGSLENTKTLKKEQVTDAKKVSEVIRPIQMMYYNKTSYLGVPANDKFTKQVKDMLENAKFYDTRTKSTKNLEETLVNREHIEIIYPEEMSSEVYSQIFNVASSGGTFTIPSADRVIFYKNASNDVEAYIVSYGTEKMIAASTTLSFDSLKRLVNQQEKSLVEYEPYVVQKQDDKGSHGSKRFYFPSHAFKLNVYNYLARSISEDTIDRYKNALFRDPSNVKSSNDYYTDEISAMNIYNGNRFKYTNFSQERTEDFSQQSKGPLLSSVEYVNSHAGWGMPYYYSGNEEASSTTTFVPFIRGLPILNSEMKMKLVWNNNDLSEYQRSMVELNTDAKDVGFTTKKVELESGEQVKQALKSYDSSQIHGIMIGYEMKVTKNQYNLYVLEPKWFINAGQNHEWHPLFRDEPRPGGDR</sequence>
<feature type="transmembrane region" description="Helical" evidence="1">
    <location>
        <begin position="21"/>
        <end position="44"/>
    </location>
</feature>
<evidence type="ECO:0000256" key="1">
    <source>
        <dbReference type="SAM" id="Phobius"/>
    </source>
</evidence>
<evidence type="ECO:0000313" key="3">
    <source>
        <dbReference type="EMBL" id="EIT86100.1"/>
    </source>
</evidence>
<dbReference type="PATRIC" id="fig|1196324.3.peg.1486"/>
<dbReference type="InterPro" id="IPR042274">
    <property type="entry name" value="YycH/YycI_2"/>
</dbReference>
<comment type="caution">
    <text evidence="3">The sequence shown here is derived from an EMBL/GenBank/DDBJ whole genome shotgun (WGS) entry which is preliminary data.</text>
</comment>
<evidence type="ECO:0000259" key="2">
    <source>
        <dbReference type="Pfam" id="PF07435"/>
    </source>
</evidence>
<name>I8UGS2_9BACL</name>
<accession>I8UGS2</accession>
<dbReference type="STRING" id="1196324.A374_07261"/>
<gene>
    <name evidence="3" type="ORF">A374_07261</name>
</gene>
<keyword evidence="4" id="KW-1185">Reference proteome</keyword>
<dbReference type="RefSeq" id="WP_007201549.1">
    <property type="nucleotide sequence ID" value="NZ_AKKV01000023.1"/>
</dbReference>
<keyword evidence="1" id="KW-0812">Transmembrane</keyword>
<dbReference type="CDD" id="cd15787">
    <property type="entry name" value="YycH_N"/>
    <property type="match status" value="1"/>
</dbReference>